<keyword evidence="1" id="KW-0812">Transmembrane</keyword>
<accession>A0A1V3GBZ4</accession>
<reference evidence="2 3" key="1">
    <citation type="submission" date="2016-11" db="EMBL/GenBank/DDBJ databases">
        <authorList>
            <person name="Jaros S."/>
            <person name="Januszkiewicz K."/>
            <person name="Wedrychowicz H."/>
        </authorList>
    </citation>
    <scope>NUCLEOTIDE SEQUENCE [LARGE SCALE GENOMIC DNA]</scope>
    <source>
        <strain evidence="2 3">Con a/3</strain>
    </source>
</reference>
<dbReference type="RefSeq" id="WP_077359969.1">
    <property type="nucleotide sequence ID" value="NZ_MQMF01000001.1"/>
</dbReference>
<dbReference type="EMBL" id="MQMF01000001">
    <property type="protein sequence ID" value="OOE14389.1"/>
    <property type="molecule type" value="Genomic_DNA"/>
</dbReference>
<dbReference type="AlphaFoldDB" id="A0A1V3GBZ4"/>
<comment type="caution">
    <text evidence="2">The sequence shown here is derived from an EMBL/GenBank/DDBJ whole genome shotgun (WGS) entry which is preliminary data.</text>
</comment>
<sequence>MKRTTELRLGITGGIMGLLISIPSIFLLGPGPIILMIFAIIMSCFVLKIDHQIYACVMIFIGLISFFIPFLKIPGILFIASGAIAFRKPKPFNDN</sequence>
<dbReference type="Proteomes" id="UP000188597">
    <property type="component" value="Unassembled WGS sequence"/>
</dbReference>
<feature type="transmembrane region" description="Helical" evidence="1">
    <location>
        <begin position="56"/>
        <end position="86"/>
    </location>
</feature>
<organism evidence="2 3">
    <name type="scientific">Fictibacillus arsenicus</name>
    <dbReference type="NCBI Taxonomy" id="255247"/>
    <lineage>
        <taxon>Bacteria</taxon>
        <taxon>Bacillati</taxon>
        <taxon>Bacillota</taxon>
        <taxon>Bacilli</taxon>
        <taxon>Bacillales</taxon>
        <taxon>Fictibacillaceae</taxon>
        <taxon>Fictibacillus</taxon>
    </lineage>
</organism>
<gene>
    <name evidence="2" type="ORF">UN64_04130</name>
</gene>
<keyword evidence="1" id="KW-0472">Membrane</keyword>
<name>A0A1V3GBZ4_9BACL</name>
<evidence type="ECO:0000256" key="1">
    <source>
        <dbReference type="SAM" id="Phobius"/>
    </source>
</evidence>
<dbReference type="OrthoDB" id="2932944at2"/>
<evidence type="ECO:0000313" key="3">
    <source>
        <dbReference type="Proteomes" id="UP000188597"/>
    </source>
</evidence>
<proteinExistence type="predicted"/>
<protein>
    <submittedName>
        <fullName evidence="2">Uncharacterized protein</fullName>
    </submittedName>
</protein>
<keyword evidence="1" id="KW-1133">Transmembrane helix</keyword>
<feature type="transmembrane region" description="Helical" evidence="1">
    <location>
        <begin position="7"/>
        <end position="27"/>
    </location>
</feature>
<feature type="transmembrane region" description="Helical" evidence="1">
    <location>
        <begin position="33"/>
        <end position="49"/>
    </location>
</feature>
<evidence type="ECO:0000313" key="2">
    <source>
        <dbReference type="EMBL" id="OOE14389.1"/>
    </source>
</evidence>